<dbReference type="EMBL" id="ADAS02002830">
    <property type="protein sequence ID" value="OAV85738.1"/>
    <property type="molecule type" value="Genomic_DNA"/>
</dbReference>
<accession>A0A180FZL5</accession>
<reference evidence="3 4" key="3">
    <citation type="journal article" date="2017" name="G3 (Bethesda)">
        <title>Comparative analysis highlights variable genome content of wheat rusts and divergence of the mating loci.</title>
        <authorList>
            <person name="Cuomo C.A."/>
            <person name="Bakkeren G."/>
            <person name="Khalil H.B."/>
            <person name="Panwar V."/>
            <person name="Joly D."/>
            <person name="Linning R."/>
            <person name="Sakthikumar S."/>
            <person name="Song X."/>
            <person name="Adiconis X."/>
            <person name="Fan L."/>
            <person name="Goldberg J.M."/>
            <person name="Levin J.Z."/>
            <person name="Young S."/>
            <person name="Zeng Q."/>
            <person name="Anikster Y."/>
            <person name="Bruce M."/>
            <person name="Wang M."/>
            <person name="Yin C."/>
            <person name="McCallum B."/>
            <person name="Szabo L.J."/>
            <person name="Hulbert S."/>
            <person name="Chen X."/>
            <person name="Fellers J.P."/>
        </authorList>
    </citation>
    <scope>NUCLEOTIDE SEQUENCE</scope>
    <source>
        <strain evidence="3">isolate 1-1 / race 1 (BBBD)</strain>
        <strain evidence="4">Isolate 1-1 / race 1 (BBBD)</strain>
    </source>
</reference>
<feature type="region of interest" description="Disordered" evidence="1">
    <location>
        <begin position="1"/>
        <end position="33"/>
    </location>
</feature>
<feature type="region of interest" description="Disordered" evidence="1">
    <location>
        <begin position="69"/>
        <end position="118"/>
    </location>
</feature>
<feature type="compositionally biased region" description="Basic and acidic residues" evidence="1">
    <location>
        <begin position="14"/>
        <end position="23"/>
    </location>
</feature>
<evidence type="ECO:0000256" key="1">
    <source>
        <dbReference type="SAM" id="MobiDB-lite"/>
    </source>
</evidence>
<protein>
    <submittedName>
        <fullName evidence="2 3">Uncharacterized protein</fullName>
    </submittedName>
</protein>
<dbReference type="Proteomes" id="UP000005240">
    <property type="component" value="Unassembled WGS sequence"/>
</dbReference>
<reference evidence="2" key="1">
    <citation type="submission" date="2009-11" db="EMBL/GenBank/DDBJ databases">
        <authorList>
            <consortium name="The Broad Institute Genome Sequencing Platform"/>
            <person name="Ward D."/>
            <person name="Feldgarden M."/>
            <person name="Earl A."/>
            <person name="Young S.K."/>
            <person name="Zeng Q."/>
            <person name="Koehrsen M."/>
            <person name="Alvarado L."/>
            <person name="Berlin A."/>
            <person name="Bochicchio J."/>
            <person name="Borenstein D."/>
            <person name="Chapman S.B."/>
            <person name="Chen Z."/>
            <person name="Engels R."/>
            <person name="Freedman E."/>
            <person name="Gellesch M."/>
            <person name="Goldberg J."/>
            <person name="Griggs A."/>
            <person name="Gujja S."/>
            <person name="Heilman E."/>
            <person name="Heiman D."/>
            <person name="Hepburn T."/>
            <person name="Howarth C."/>
            <person name="Jen D."/>
            <person name="Larson L."/>
            <person name="Lewis B."/>
            <person name="Mehta T."/>
            <person name="Park D."/>
            <person name="Pearson M."/>
            <person name="Roberts A."/>
            <person name="Saif S."/>
            <person name="Shea T."/>
            <person name="Shenoy N."/>
            <person name="Sisk P."/>
            <person name="Stolte C."/>
            <person name="Sykes S."/>
            <person name="Thomson T."/>
            <person name="Walk T."/>
            <person name="White J."/>
            <person name="Yandava C."/>
            <person name="Izard J."/>
            <person name="Baranova O.V."/>
            <person name="Blanton J.M."/>
            <person name="Tanner A.C."/>
            <person name="Dewhirst F.E."/>
            <person name="Haas B."/>
            <person name="Nusbaum C."/>
            <person name="Birren B."/>
        </authorList>
    </citation>
    <scope>NUCLEOTIDE SEQUENCE [LARGE SCALE GENOMIC DNA]</scope>
    <source>
        <strain evidence="2">1-1 BBBD Race 1</strain>
    </source>
</reference>
<evidence type="ECO:0000313" key="2">
    <source>
        <dbReference type="EMBL" id="OAV85738.1"/>
    </source>
</evidence>
<name>A0A180FZL5_PUCT1</name>
<reference evidence="2" key="2">
    <citation type="submission" date="2016-05" db="EMBL/GenBank/DDBJ databases">
        <title>Comparative analysis highlights variable genome content of wheat rusts and divergence of the mating loci.</title>
        <authorList>
            <person name="Cuomo C.A."/>
            <person name="Bakkeren G."/>
            <person name="Szabo L."/>
            <person name="Khalil H."/>
            <person name="Joly D."/>
            <person name="Goldberg J."/>
            <person name="Young S."/>
            <person name="Zeng Q."/>
            <person name="Fellers J."/>
        </authorList>
    </citation>
    <scope>NUCLEOTIDE SEQUENCE [LARGE SCALE GENOMIC DNA]</scope>
    <source>
        <strain evidence="2">1-1 BBBD Race 1</strain>
    </source>
</reference>
<dbReference type="AlphaFoldDB" id="A0A180FZL5"/>
<organism evidence="2">
    <name type="scientific">Puccinia triticina (isolate 1-1 / race 1 (BBBD))</name>
    <name type="common">Brown leaf rust fungus</name>
    <dbReference type="NCBI Taxonomy" id="630390"/>
    <lineage>
        <taxon>Eukaryota</taxon>
        <taxon>Fungi</taxon>
        <taxon>Dikarya</taxon>
        <taxon>Basidiomycota</taxon>
        <taxon>Pucciniomycotina</taxon>
        <taxon>Pucciniomycetes</taxon>
        <taxon>Pucciniales</taxon>
        <taxon>Pucciniaceae</taxon>
        <taxon>Puccinia</taxon>
    </lineage>
</organism>
<dbReference type="OrthoDB" id="2506645at2759"/>
<keyword evidence="4" id="KW-1185">Reference proteome</keyword>
<sequence>MHWKQQTGQGIMEQAREKARETQDNPDAPNYIEDARNKTKAEILNECPYFYQLEPVMLGRPSAGYVVTEETRDGQPVDNRSIRSEDLEERAEKHLTRSPNGPPLAHSGLGSDDNLIPPVLELDSTQQDVEELSQQNAPPASQRSAMIRLRKCLSRTLRTLVSPQTGPLLIERFSGPLGNLLRTTPRVVLQFHKAQMHTILRIGLLNHHCLKNKKRMQSK</sequence>
<evidence type="ECO:0000313" key="4">
    <source>
        <dbReference type="Proteomes" id="UP000005240"/>
    </source>
</evidence>
<evidence type="ECO:0000313" key="3">
    <source>
        <dbReference type="EnsemblFungi" id="PTTG_30306-t43_1-p1"/>
    </source>
</evidence>
<proteinExistence type="predicted"/>
<feature type="compositionally biased region" description="Basic and acidic residues" evidence="1">
    <location>
        <begin position="69"/>
        <end position="95"/>
    </location>
</feature>
<gene>
    <name evidence="2" type="ORF">PTTG_30306</name>
</gene>
<dbReference type="EnsemblFungi" id="PTTG_30306-t43_1">
    <property type="protein sequence ID" value="PTTG_30306-t43_1-p1"/>
    <property type="gene ID" value="PTTG_30306"/>
</dbReference>
<dbReference type="VEuPathDB" id="FungiDB:PTTG_30306"/>
<reference evidence="3" key="4">
    <citation type="submission" date="2025-05" db="UniProtKB">
        <authorList>
            <consortium name="EnsemblFungi"/>
        </authorList>
    </citation>
    <scope>IDENTIFICATION</scope>
    <source>
        <strain evidence="3">isolate 1-1 / race 1 (BBBD)</strain>
    </source>
</reference>